<organism evidence="1">
    <name type="scientific">Proteinivorax tanatarense</name>
    <dbReference type="NCBI Taxonomy" id="1260629"/>
    <lineage>
        <taxon>Bacteria</taxon>
        <taxon>Bacillati</taxon>
        <taxon>Bacillota</taxon>
        <taxon>Clostridia</taxon>
        <taxon>Eubacteriales</taxon>
        <taxon>Proteinivoracaceae</taxon>
        <taxon>Proteinivorax</taxon>
    </lineage>
</organism>
<gene>
    <name evidence="1" type="ORF">PRVXT_001560</name>
</gene>
<proteinExistence type="predicted"/>
<dbReference type="EMBL" id="CP158367">
    <property type="protein sequence ID" value="XBX73570.1"/>
    <property type="molecule type" value="Genomic_DNA"/>
</dbReference>
<name>A0AAU7VID2_9FIRM</name>
<evidence type="ECO:0000313" key="1">
    <source>
        <dbReference type="EMBL" id="XBX73570.1"/>
    </source>
</evidence>
<reference evidence="1" key="1">
    <citation type="journal article" date="2013" name="Extremophiles">
        <title>Proteinivorax tanatarense gen. nov., sp. nov., an anaerobic, haloalkaliphilic, proteolytic bacterium isolated from a decaying algal bloom, and proposal of Proteinivoraceae fam. nov.</title>
        <authorList>
            <person name="Kevbrin V."/>
            <person name="Boltyanskaya Y."/>
            <person name="Zhilina T."/>
            <person name="Kolganova T."/>
            <person name="Lavrentjeva E."/>
            <person name="Kuznetsov B."/>
        </authorList>
    </citation>
    <scope>NUCLEOTIDE SEQUENCE</scope>
    <source>
        <strain evidence="1">Z-910T</strain>
    </source>
</reference>
<protein>
    <submittedName>
        <fullName evidence="1">Uncharacterized protein</fullName>
    </submittedName>
</protein>
<dbReference type="AlphaFoldDB" id="A0AAU7VID2"/>
<accession>A0AAU7VID2</accession>
<sequence length="216" mass="25251">MLRYEERKKVIYINDNTIKDCIKTNVFEVLNLEECTDSISGLYEQLFFIYSLEKESNNKDYEYLIKYEKNMSDNAYIQLPNKVALQGFIRILEAFFNLEVHHPIGTEFKEQLLFSLEGSLLAHKYLLCGTEYDYRENIGRFVNDVKFLPKKACLALRYGTNEGSGNLFWLHEIGCFVNELIEARYEGVEIIYFPFSYSHDDSKSGIVEIDIFITGS</sequence>
<reference evidence="1" key="2">
    <citation type="submission" date="2024-06" db="EMBL/GenBank/DDBJ databases">
        <authorList>
            <person name="Petrova K.O."/>
            <person name="Toshchakov S.V."/>
            <person name="Boltjanskaja Y.V."/>
            <person name="Kevbrin V."/>
        </authorList>
    </citation>
    <scope>NUCLEOTIDE SEQUENCE</scope>
    <source>
        <strain evidence="1">Z-910T</strain>
    </source>
</reference>
<dbReference type="RefSeq" id="WP_350342332.1">
    <property type="nucleotide sequence ID" value="NZ_CP158367.1"/>
</dbReference>